<reference evidence="1 2" key="1">
    <citation type="submission" date="2016-09" db="EMBL/GenBank/DDBJ databases">
        <title>Extensive genetic diversity and differential bi-allelic expression allows diatom success in the polar Southern Ocean.</title>
        <authorList>
            <consortium name="DOE Joint Genome Institute"/>
            <person name="Mock T."/>
            <person name="Otillar R.P."/>
            <person name="Strauss J."/>
            <person name="Dupont C."/>
            <person name="Frickenhaus S."/>
            <person name="Maumus F."/>
            <person name="Mcmullan M."/>
            <person name="Sanges R."/>
            <person name="Schmutz J."/>
            <person name="Toseland A."/>
            <person name="Valas R."/>
            <person name="Veluchamy A."/>
            <person name="Ward B.J."/>
            <person name="Allen A."/>
            <person name="Barry K."/>
            <person name="Falciatore A."/>
            <person name="Ferrante M."/>
            <person name="Fortunato A.E."/>
            <person name="Gloeckner G."/>
            <person name="Gruber A."/>
            <person name="Hipkin R."/>
            <person name="Janech M."/>
            <person name="Kroth P."/>
            <person name="Leese F."/>
            <person name="Lindquist E."/>
            <person name="Lyon B.R."/>
            <person name="Martin J."/>
            <person name="Mayer C."/>
            <person name="Parker M."/>
            <person name="Quesneville H."/>
            <person name="Raymond J."/>
            <person name="Uhlig C."/>
            <person name="Valentin K.U."/>
            <person name="Worden A.Z."/>
            <person name="Armbrust E.V."/>
            <person name="Bowler C."/>
            <person name="Green B."/>
            <person name="Moulton V."/>
            <person name="Van Oosterhout C."/>
            <person name="Grigoriev I."/>
        </authorList>
    </citation>
    <scope>NUCLEOTIDE SEQUENCE [LARGE SCALE GENOMIC DNA]</scope>
    <source>
        <strain evidence="1 2">CCMP1102</strain>
    </source>
</reference>
<dbReference type="AlphaFoldDB" id="A0A1E7FQ65"/>
<dbReference type="EMBL" id="KV784355">
    <property type="protein sequence ID" value="OEU20310.1"/>
    <property type="molecule type" value="Genomic_DNA"/>
</dbReference>
<dbReference type="InParanoid" id="A0A1E7FQ65"/>
<sequence>MADEPTATATSTATFAAAVAADVTILRAEKAAAKAEAAAEAAVCPTTTTTNSIDGNDENYYRAFAVLNKRVPIKNTDKQQLLLDFAQLDVPSFMCNEDDGQDSTVAREKIKEKIIDIYKILPKERPSITILNKSWQKDFTATNIASLYSNWKIYRKLIHFYYSYSRTTRMNEGDEAVAEFFHDFEKMMDEYIITQTAQDKFLHLKIENANKRKSKEAHTMQQHILNTVAARKKPRLPITSGNGQVSTLPVSLSAVTATSLPVTATISTTRTRTQSNTNNSNNSRTKAIVFENDNDDIETVICPCDGIHDDTNLLDVMKIAQRNCSTIFTHIDDATLQKRFKMELQIIQSSSSSMNSMNLPISINNAKTLTVYDLFNFGISNDNNSNGSSSSSNNNNNNGYSMCKIKIITGGFSDNTTL</sequence>
<proteinExistence type="predicted"/>
<gene>
    <name evidence="1" type="ORF">FRACYDRAFT_236385</name>
</gene>
<evidence type="ECO:0000313" key="2">
    <source>
        <dbReference type="Proteomes" id="UP000095751"/>
    </source>
</evidence>
<accession>A0A1E7FQ65</accession>
<keyword evidence="2" id="KW-1185">Reference proteome</keyword>
<name>A0A1E7FQ65_9STRA</name>
<dbReference type="KEGG" id="fcy:FRACYDRAFT_236385"/>
<evidence type="ECO:0000313" key="1">
    <source>
        <dbReference type="EMBL" id="OEU20310.1"/>
    </source>
</evidence>
<dbReference type="Proteomes" id="UP000095751">
    <property type="component" value="Unassembled WGS sequence"/>
</dbReference>
<protein>
    <submittedName>
        <fullName evidence="1">Uncharacterized protein</fullName>
    </submittedName>
</protein>
<organism evidence="1 2">
    <name type="scientific">Fragilariopsis cylindrus CCMP1102</name>
    <dbReference type="NCBI Taxonomy" id="635003"/>
    <lineage>
        <taxon>Eukaryota</taxon>
        <taxon>Sar</taxon>
        <taxon>Stramenopiles</taxon>
        <taxon>Ochrophyta</taxon>
        <taxon>Bacillariophyta</taxon>
        <taxon>Bacillariophyceae</taxon>
        <taxon>Bacillariophycidae</taxon>
        <taxon>Bacillariales</taxon>
        <taxon>Bacillariaceae</taxon>
        <taxon>Fragilariopsis</taxon>
    </lineage>
</organism>